<evidence type="ECO:0000256" key="3">
    <source>
        <dbReference type="ARBA" id="ARBA00023098"/>
    </source>
</evidence>
<dbReference type="Proteomes" id="UP001264980">
    <property type="component" value="Unassembled WGS sequence"/>
</dbReference>
<dbReference type="RefSeq" id="WP_309981874.1">
    <property type="nucleotide sequence ID" value="NZ_JAVDTI010000002.1"/>
</dbReference>
<evidence type="ECO:0008006" key="6">
    <source>
        <dbReference type="Google" id="ProtNLM"/>
    </source>
</evidence>
<comment type="caution">
    <text evidence="4">The sequence shown here is derived from an EMBL/GenBank/DDBJ whole genome shotgun (WGS) entry which is preliminary data.</text>
</comment>
<gene>
    <name evidence="4" type="ORF">J2W84_001636</name>
</gene>
<name>A0ABU1QV07_9BACT</name>
<keyword evidence="1" id="KW-0378">Hydrolase</keyword>
<reference evidence="4 5" key="1">
    <citation type="submission" date="2023-07" db="EMBL/GenBank/DDBJ databases">
        <title>Sorghum-associated microbial communities from plants grown in Nebraska, USA.</title>
        <authorList>
            <person name="Schachtman D."/>
        </authorList>
    </citation>
    <scope>NUCLEOTIDE SEQUENCE [LARGE SCALE GENOMIC DNA]</scope>
    <source>
        <strain evidence="4 5">BE57</strain>
    </source>
</reference>
<accession>A0ABU1QV07</accession>
<sequence>MADIWYPAEQTSQALVPYLDTTAIKRALGERGLSSFLVDRGVALIRSGSIRTHARENAHFNRHLKRAPVIFFSHGMGMITQLYTAQIEDLASHGYIVVALSHPYDAWLVSFSDGRQIIFETKQRKAAGSTELEHIAYENQRIEWWAADIRFALDRLFAINGAKPSATTPIAGHMDLARVGAMGHSSGGRAAARACQLDPRIKSCADQDGVAMMQPFYLTADGRGMAQTFLLFERVRNVPPDENDAASLGMTLVALNMLVDSLRDSKKRALAATGGSFHVLLRFDSTSHMSFSDLPLLQAESAAKAALAVQVLQTTCRYTREFFDKTLGNSASVLYDRHQASHYIDLVEYYPKKQGEK</sequence>
<dbReference type="PANTHER" id="PTHR10272:SF0">
    <property type="entry name" value="PLATELET-ACTIVATING FACTOR ACETYLHYDROLASE"/>
    <property type="match status" value="1"/>
</dbReference>
<dbReference type="PANTHER" id="PTHR10272">
    <property type="entry name" value="PLATELET-ACTIVATING FACTOR ACETYLHYDROLASE"/>
    <property type="match status" value="1"/>
</dbReference>
<dbReference type="Pfam" id="PF03403">
    <property type="entry name" value="PAF-AH_p_II"/>
    <property type="match status" value="1"/>
</dbReference>
<dbReference type="EMBL" id="JAVDTI010000002">
    <property type="protein sequence ID" value="MDR6804590.1"/>
    <property type="molecule type" value="Genomic_DNA"/>
</dbReference>
<dbReference type="Gene3D" id="3.40.50.1820">
    <property type="entry name" value="alpha/beta hydrolase"/>
    <property type="match status" value="1"/>
</dbReference>
<keyword evidence="3" id="KW-0443">Lipid metabolism</keyword>
<dbReference type="SUPFAM" id="SSF53474">
    <property type="entry name" value="alpha/beta-Hydrolases"/>
    <property type="match status" value="1"/>
</dbReference>
<dbReference type="InterPro" id="IPR029058">
    <property type="entry name" value="AB_hydrolase_fold"/>
</dbReference>
<proteinExistence type="predicted"/>
<evidence type="ECO:0000256" key="1">
    <source>
        <dbReference type="ARBA" id="ARBA00022801"/>
    </source>
</evidence>
<keyword evidence="5" id="KW-1185">Reference proteome</keyword>
<keyword evidence="2" id="KW-0442">Lipid degradation</keyword>
<organism evidence="4 5">
    <name type="scientific">Dyadobacter fermentans</name>
    <dbReference type="NCBI Taxonomy" id="94254"/>
    <lineage>
        <taxon>Bacteria</taxon>
        <taxon>Pseudomonadati</taxon>
        <taxon>Bacteroidota</taxon>
        <taxon>Cytophagia</taxon>
        <taxon>Cytophagales</taxon>
        <taxon>Spirosomataceae</taxon>
        <taxon>Dyadobacter</taxon>
    </lineage>
</organism>
<protein>
    <recommendedName>
        <fullName evidence="6">Platelet-activating factor acetylhydrolase plasma/intracellular</fullName>
    </recommendedName>
</protein>
<evidence type="ECO:0000313" key="5">
    <source>
        <dbReference type="Proteomes" id="UP001264980"/>
    </source>
</evidence>
<evidence type="ECO:0000313" key="4">
    <source>
        <dbReference type="EMBL" id="MDR6804590.1"/>
    </source>
</evidence>
<evidence type="ECO:0000256" key="2">
    <source>
        <dbReference type="ARBA" id="ARBA00022963"/>
    </source>
</evidence>